<proteinExistence type="predicted"/>
<gene>
    <name evidence="3" type="ORF">D0466_20635</name>
</gene>
<dbReference type="OrthoDB" id="9800154at2"/>
<dbReference type="PANTHER" id="PTHR33745">
    <property type="entry name" value="RSBT ANTAGONIST PROTEIN RSBS-RELATED"/>
    <property type="match status" value="1"/>
</dbReference>
<dbReference type="InterPro" id="IPR051932">
    <property type="entry name" value="Bact_StressResp_Reg"/>
</dbReference>
<dbReference type="PROSITE" id="PS50801">
    <property type="entry name" value="STAS"/>
    <property type="match status" value="1"/>
</dbReference>
<organism evidence="3 4">
    <name type="scientific">Peribacillus glennii</name>
    <dbReference type="NCBI Taxonomy" id="2303991"/>
    <lineage>
        <taxon>Bacteria</taxon>
        <taxon>Bacillati</taxon>
        <taxon>Bacillota</taxon>
        <taxon>Bacilli</taxon>
        <taxon>Bacillales</taxon>
        <taxon>Bacillaceae</taxon>
        <taxon>Peribacillus</taxon>
    </lineage>
</organism>
<feature type="domain" description="STAS" evidence="2">
    <location>
        <begin position="163"/>
        <end position="274"/>
    </location>
</feature>
<name>A0A372L7S1_9BACI</name>
<dbReference type="CDD" id="cd07041">
    <property type="entry name" value="STAS_RsbR_RsbS_like"/>
    <property type="match status" value="1"/>
</dbReference>
<comment type="caution">
    <text evidence="3">The sequence shown here is derived from an EMBL/GenBank/DDBJ whole genome shotgun (WGS) entry which is preliminary data.</text>
</comment>
<dbReference type="EMBL" id="QVTD01000022">
    <property type="protein sequence ID" value="RFU60761.1"/>
    <property type="molecule type" value="Genomic_DNA"/>
</dbReference>
<dbReference type="SUPFAM" id="SSF52091">
    <property type="entry name" value="SpoIIaa-like"/>
    <property type="match status" value="1"/>
</dbReference>
<keyword evidence="4" id="KW-1185">Reference proteome</keyword>
<keyword evidence="1" id="KW-0597">Phosphoprotein</keyword>
<dbReference type="AlphaFoldDB" id="A0A372L7S1"/>
<dbReference type="InterPro" id="IPR002645">
    <property type="entry name" value="STAS_dom"/>
</dbReference>
<dbReference type="PANTHER" id="PTHR33745:SF3">
    <property type="entry name" value="RSBT CO-ANTAGONIST PROTEIN RSBRC"/>
    <property type="match status" value="1"/>
</dbReference>
<evidence type="ECO:0000259" key="2">
    <source>
        <dbReference type="PROSITE" id="PS50801"/>
    </source>
</evidence>
<dbReference type="Proteomes" id="UP000262939">
    <property type="component" value="Unassembled WGS sequence"/>
</dbReference>
<dbReference type="RefSeq" id="WP_117324398.1">
    <property type="nucleotide sequence ID" value="NZ_QVTD01000022.1"/>
</dbReference>
<protein>
    <submittedName>
        <fullName evidence="3">STAS domain-containing protein</fullName>
    </submittedName>
</protein>
<dbReference type="Pfam" id="PF01740">
    <property type="entry name" value="STAS"/>
    <property type="match status" value="1"/>
</dbReference>
<evidence type="ECO:0000256" key="1">
    <source>
        <dbReference type="ARBA" id="ARBA00022553"/>
    </source>
</evidence>
<dbReference type="InterPro" id="IPR036513">
    <property type="entry name" value="STAS_dom_sf"/>
</dbReference>
<evidence type="ECO:0000313" key="3">
    <source>
        <dbReference type="EMBL" id="RFU60761.1"/>
    </source>
</evidence>
<sequence length="274" mass="30563">METAKSLGRKMVENQLDLSREISRRLNERYHQFLLESKLEDTEILHWRAKLIGYIGKALISSQSEDVWDEVTEWARQTGEGAVSYGVTIDQLLNTNKVYRKVISDFIKREMINKPDTSADSILRINEIISALLDQSAYIFSVSFVDYHKKTLVLAKEEMLSISTPVVSISDEIAILPLVGELDTYRAKILMETSLKSCGMLGNSELIIDLSGVPIVDIMVAAELFQVAGALRLIGVRPTFTGLRPETAQAVVNLGIDFKDIRIKGSLKQALASS</sequence>
<accession>A0A372L7S1</accession>
<reference evidence="3 4" key="1">
    <citation type="submission" date="2018-08" db="EMBL/GenBank/DDBJ databases">
        <title>Bacillus chawlae sp. nov., Bacillus glennii sp. nov., and Bacillus saganii sp. nov. Isolated from the Vehicle Assembly Building at Kennedy Space Center where the Viking Spacecraft were Assembled.</title>
        <authorList>
            <person name="Seuylemezian A."/>
            <person name="Vaishampayan P."/>
        </authorList>
    </citation>
    <scope>NUCLEOTIDE SEQUENCE [LARGE SCALE GENOMIC DNA]</scope>
    <source>
        <strain evidence="3 4">V44-8</strain>
    </source>
</reference>
<dbReference type="Gene3D" id="3.30.750.24">
    <property type="entry name" value="STAS domain"/>
    <property type="match status" value="1"/>
</dbReference>
<evidence type="ECO:0000313" key="4">
    <source>
        <dbReference type="Proteomes" id="UP000262939"/>
    </source>
</evidence>